<dbReference type="Pfam" id="PF04082">
    <property type="entry name" value="Fungal_trans"/>
    <property type="match status" value="1"/>
</dbReference>
<dbReference type="PROSITE" id="PS50048">
    <property type="entry name" value="ZN2_CY6_FUNGAL_2"/>
    <property type="match status" value="1"/>
</dbReference>
<dbReference type="InterPro" id="IPR007219">
    <property type="entry name" value="XnlR_reg_dom"/>
</dbReference>
<dbReference type="RefSeq" id="XP_011127765.1">
    <property type="nucleotide sequence ID" value="XM_011129463.1"/>
</dbReference>
<dbReference type="PANTHER" id="PTHR47424">
    <property type="entry name" value="REGULATORY PROTEIN GAL4"/>
    <property type="match status" value="1"/>
</dbReference>
<dbReference type="Gene3D" id="4.10.240.10">
    <property type="entry name" value="Zn(2)-C6 fungal-type DNA-binding domain"/>
    <property type="match status" value="1"/>
</dbReference>
<feature type="region of interest" description="Disordered" evidence="6">
    <location>
        <begin position="74"/>
        <end position="116"/>
    </location>
</feature>
<dbReference type="InterPro" id="IPR051127">
    <property type="entry name" value="Fungal_SecMet_Regulators"/>
</dbReference>
<feature type="compositionally biased region" description="Low complexity" evidence="6">
    <location>
        <begin position="191"/>
        <end position="206"/>
    </location>
</feature>
<organism evidence="8 9">
    <name type="scientific">Arthrobotrys oligospora (strain ATCC 24927 / CBS 115.81 / DSM 1491)</name>
    <name type="common">Nematode-trapping fungus</name>
    <name type="synonym">Didymozoophaga oligospora</name>
    <dbReference type="NCBI Taxonomy" id="756982"/>
    <lineage>
        <taxon>Eukaryota</taxon>
        <taxon>Fungi</taxon>
        <taxon>Dikarya</taxon>
        <taxon>Ascomycota</taxon>
        <taxon>Pezizomycotina</taxon>
        <taxon>Orbiliomycetes</taxon>
        <taxon>Orbiliales</taxon>
        <taxon>Orbiliaceae</taxon>
        <taxon>Orbilia</taxon>
        <taxon>Orbilia oligospora</taxon>
    </lineage>
</organism>
<dbReference type="SMART" id="SM00906">
    <property type="entry name" value="Fungal_trans"/>
    <property type="match status" value="1"/>
</dbReference>
<dbReference type="InterPro" id="IPR036864">
    <property type="entry name" value="Zn2-C6_fun-type_DNA-bd_sf"/>
</dbReference>
<dbReference type="InterPro" id="IPR001138">
    <property type="entry name" value="Zn2Cys6_DnaBD"/>
</dbReference>
<evidence type="ECO:0000256" key="3">
    <source>
        <dbReference type="ARBA" id="ARBA00023125"/>
    </source>
</evidence>
<dbReference type="InParanoid" id="G1XTY2"/>
<accession>G1XTY2</accession>
<dbReference type="PROSITE" id="PS00463">
    <property type="entry name" value="ZN2_CY6_FUNGAL_1"/>
    <property type="match status" value="1"/>
</dbReference>
<dbReference type="AlphaFoldDB" id="G1XTY2"/>
<dbReference type="GO" id="GO:0000981">
    <property type="term" value="F:DNA-binding transcription factor activity, RNA polymerase II-specific"/>
    <property type="evidence" value="ECO:0007669"/>
    <property type="project" value="InterPro"/>
</dbReference>
<reference evidence="8 9" key="1">
    <citation type="journal article" date="2011" name="PLoS Pathog.">
        <title>Genomic and proteomic analyses of the fungus Arthrobotrys oligospora provide insights into nematode-trap formation.</title>
        <authorList>
            <person name="Yang J."/>
            <person name="Wang L."/>
            <person name="Ji X."/>
            <person name="Feng Y."/>
            <person name="Li X."/>
            <person name="Zou C."/>
            <person name="Xu J."/>
            <person name="Ren Y."/>
            <person name="Mi Q."/>
            <person name="Wu J."/>
            <person name="Liu S."/>
            <person name="Liu Y."/>
            <person name="Huang X."/>
            <person name="Wang H."/>
            <person name="Niu X."/>
            <person name="Li J."/>
            <person name="Liang L."/>
            <person name="Luo Y."/>
            <person name="Ji K."/>
            <person name="Zhou W."/>
            <person name="Yu Z."/>
            <person name="Li G."/>
            <person name="Liu Y."/>
            <person name="Li L."/>
            <person name="Qiao M."/>
            <person name="Feng L."/>
            <person name="Zhang K.-Q."/>
        </authorList>
    </citation>
    <scope>NUCLEOTIDE SEQUENCE [LARGE SCALE GENOMIC DNA]</scope>
    <source>
        <strain evidence="9">ATCC 24927 / CBS 115.81 / DSM 1491</strain>
    </source>
</reference>
<dbReference type="EMBL" id="ADOT01000316">
    <property type="protein sequence ID" value="EGX43525.1"/>
    <property type="molecule type" value="Genomic_DNA"/>
</dbReference>
<keyword evidence="1" id="KW-0479">Metal-binding</keyword>
<evidence type="ECO:0000259" key="7">
    <source>
        <dbReference type="PROSITE" id="PS50048"/>
    </source>
</evidence>
<feature type="compositionally biased region" description="Low complexity" evidence="6">
    <location>
        <begin position="100"/>
        <end position="114"/>
    </location>
</feature>
<evidence type="ECO:0000256" key="6">
    <source>
        <dbReference type="SAM" id="MobiDB-lite"/>
    </source>
</evidence>
<feature type="compositionally biased region" description="Low complexity" evidence="6">
    <location>
        <begin position="74"/>
        <end position="92"/>
    </location>
</feature>
<dbReference type="GeneID" id="22898670"/>
<gene>
    <name evidence="8" type="ORF">AOL_s00215g261</name>
</gene>
<dbReference type="SMART" id="SM00066">
    <property type="entry name" value="GAL4"/>
    <property type="match status" value="1"/>
</dbReference>
<keyword evidence="2" id="KW-0805">Transcription regulation</keyword>
<dbReference type="OrthoDB" id="2283488at2759"/>
<feature type="domain" description="Zn(2)-C6 fungal-type" evidence="7">
    <location>
        <begin position="117"/>
        <end position="148"/>
    </location>
</feature>
<dbReference type="SUPFAM" id="SSF57701">
    <property type="entry name" value="Zn2/Cys6 DNA-binding domain"/>
    <property type="match status" value="1"/>
</dbReference>
<evidence type="ECO:0000313" key="9">
    <source>
        <dbReference type="Proteomes" id="UP000008784"/>
    </source>
</evidence>
<dbReference type="Proteomes" id="UP000008784">
    <property type="component" value="Unassembled WGS sequence"/>
</dbReference>
<sequence>MDTRTRMASPYQVLNTPVSAGPGMEYPPDFDRQHLQYQQQQQQLHQLQQHQQQQHQHIFQSNGITPINTQMVSKAHGSSISSSQSPTTAISGGIAGPGGSHTPTTPTTSSKKPPVGACMSCRKRKVKCDNKKPCGQCVAHDRVYDCLYVQPRQRVYITQKYTKELEERVSMLEGLVKQHLPNIDINTLEGSASSPSSLSQQLSLRSGAYSGNSVTTDTTDPDLGEKTLPEETPLHCDGYEWDEKQVFNEIASVVDGMASLSVDVDKGSSYLGASSGAAVFRIARQLSKRQGSSVSESWSGLDVDSCNSSPSIQGQGFGIPRMIPAGETNGTGTPPSHVADDLIKSYFTFFHKSYPVLHEPTFLAQYKGVLPRPVDGSWPLVLNMIFAIGSWTSSTTPNDLDIYYYEQARHHLTADIFESGRLGMVQALTLMANYLQKRNKPNSGHIIMGIAIRMALSLGLHREFPDWNVAPLQKEIRRRVWWSLFVLDAGACVTLGRPVTFGDGTLGALNVRLPLNVQDESPPSPAPTHTIVENFALIDFLKLITSAQDFPASAAMIPTPCNEPTPYSCLIAQATFARVAVKIHSRLLAGSLSSYEEIQPFDEMINRWAASLPTYLAVDESPSEPAWLALPRGIFWWRARDLRLILYRQLFFNLVMEGKGGKRGSVVGDSKDSKLSEKTNEKVINICREVAKQSINGIHNFYKTQPHNQGGTWYVVYFIFSAVFIPLVSLLADPLEETDASGSESANAKDCKEQIDKVLWVMHAAKSVIPAAGRCIDAINSLLSPLTQFRDVGKDQANSQEDSAMTSIQDGETTIHSNGLFNADAGHPNARSTLSVINEHPQTQYNNNGNYDFLEQANFDFWLNGGMVNSVDPNAANNPVSPFNPNMATTTYVPQQGQITWQNGDVVGSMRSSWSESYW</sequence>
<keyword evidence="3" id="KW-0238">DNA-binding</keyword>
<evidence type="ECO:0000256" key="5">
    <source>
        <dbReference type="ARBA" id="ARBA00023242"/>
    </source>
</evidence>
<dbReference type="CDD" id="cd00067">
    <property type="entry name" value="GAL4"/>
    <property type="match status" value="1"/>
</dbReference>
<evidence type="ECO:0000256" key="2">
    <source>
        <dbReference type="ARBA" id="ARBA00023015"/>
    </source>
</evidence>
<evidence type="ECO:0000256" key="4">
    <source>
        <dbReference type="ARBA" id="ARBA00023163"/>
    </source>
</evidence>
<dbReference type="GO" id="GO:0006351">
    <property type="term" value="P:DNA-templated transcription"/>
    <property type="evidence" value="ECO:0007669"/>
    <property type="project" value="InterPro"/>
</dbReference>
<dbReference type="GO" id="GO:0005634">
    <property type="term" value="C:nucleus"/>
    <property type="evidence" value="ECO:0007669"/>
    <property type="project" value="TreeGrafter"/>
</dbReference>
<feature type="region of interest" description="Disordered" evidence="6">
    <location>
        <begin position="188"/>
        <end position="226"/>
    </location>
</feature>
<protein>
    <recommendedName>
        <fullName evidence="7">Zn(2)-C6 fungal-type domain-containing protein</fullName>
    </recommendedName>
</protein>
<dbReference type="CDD" id="cd12148">
    <property type="entry name" value="fungal_TF_MHR"/>
    <property type="match status" value="1"/>
</dbReference>
<keyword evidence="9" id="KW-1185">Reference proteome</keyword>
<comment type="caution">
    <text evidence="8">The sequence shown here is derived from an EMBL/GenBank/DDBJ whole genome shotgun (WGS) entry which is preliminary data.</text>
</comment>
<dbReference type="GO" id="GO:0008270">
    <property type="term" value="F:zinc ion binding"/>
    <property type="evidence" value="ECO:0007669"/>
    <property type="project" value="InterPro"/>
</dbReference>
<dbReference type="HOGENOM" id="CLU_008599_2_0_1"/>
<keyword evidence="5" id="KW-0539">Nucleus</keyword>
<dbReference type="OMA" id="PEGTGYF"/>
<dbReference type="GO" id="GO:0000435">
    <property type="term" value="P:positive regulation of transcription from RNA polymerase II promoter by galactose"/>
    <property type="evidence" value="ECO:0007669"/>
    <property type="project" value="TreeGrafter"/>
</dbReference>
<evidence type="ECO:0000313" key="8">
    <source>
        <dbReference type="EMBL" id="EGX43525.1"/>
    </source>
</evidence>
<dbReference type="GO" id="GO:0000978">
    <property type="term" value="F:RNA polymerase II cis-regulatory region sequence-specific DNA binding"/>
    <property type="evidence" value="ECO:0007669"/>
    <property type="project" value="TreeGrafter"/>
</dbReference>
<name>G1XTY2_ARTOA</name>
<feature type="compositionally biased region" description="Polar residues" evidence="6">
    <location>
        <begin position="209"/>
        <end position="218"/>
    </location>
</feature>
<feature type="region of interest" description="Disordered" evidence="6">
    <location>
        <begin position="1"/>
        <end position="21"/>
    </location>
</feature>
<dbReference type="PANTHER" id="PTHR47424:SF3">
    <property type="entry name" value="REGULATORY PROTEIN GAL4"/>
    <property type="match status" value="1"/>
</dbReference>
<dbReference type="Pfam" id="PF00172">
    <property type="entry name" value="Zn_clus"/>
    <property type="match status" value="1"/>
</dbReference>
<dbReference type="FunCoup" id="G1XTY2">
    <property type="interactions" value="711"/>
</dbReference>
<evidence type="ECO:0000256" key="1">
    <source>
        <dbReference type="ARBA" id="ARBA00022723"/>
    </source>
</evidence>
<keyword evidence="4" id="KW-0804">Transcription</keyword>
<proteinExistence type="predicted"/>
<dbReference type="eggNOG" id="ENOG502QSMN">
    <property type="taxonomic scope" value="Eukaryota"/>
</dbReference>